<comment type="caution">
    <text evidence="2">The sequence shown here is derived from an EMBL/GenBank/DDBJ whole genome shotgun (WGS) entry which is preliminary data.</text>
</comment>
<organism evidence="2 3">
    <name type="scientific">Trichomonascus ciferrii</name>
    <dbReference type="NCBI Taxonomy" id="44093"/>
    <lineage>
        <taxon>Eukaryota</taxon>
        <taxon>Fungi</taxon>
        <taxon>Dikarya</taxon>
        <taxon>Ascomycota</taxon>
        <taxon>Saccharomycotina</taxon>
        <taxon>Dipodascomycetes</taxon>
        <taxon>Dipodascales</taxon>
        <taxon>Trichomonascaceae</taxon>
        <taxon>Trichomonascus</taxon>
        <taxon>Trichomonascus ciferrii complex</taxon>
    </lineage>
</organism>
<dbReference type="VEuPathDB" id="FungiDB:TRICI_001737"/>
<evidence type="ECO:0000313" key="3">
    <source>
        <dbReference type="Proteomes" id="UP000761534"/>
    </source>
</evidence>
<feature type="compositionally biased region" description="Basic and acidic residues" evidence="1">
    <location>
        <begin position="228"/>
        <end position="238"/>
    </location>
</feature>
<protein>
    <recommendedName>
        <fullName evidence="4">CUE domain-containing protein</fullName>
    </recommendedName>
</protein>
<evidence type="ECO:0008006" key="4">
    <source>
        <dbReference type="Google" id="ProtNLM"/>
    </source>
</evidence>
<proteinExistence type="predicted"/>
<feature type="region of interest" description="Disordered" evidence="1">
    <location>
        <begin position="223"/>
        <end position="258"/>
    </location>
</feature>
<dbReference type="Proteomes" id="UP000761534">
    <property type="component" value="Unassembled WGS sequence"/>
</dbReference>
<gene>
    <name evidence="2" type="ORF">TRICI_001737</name>
</gene>
<dbReference type="EMBL" id="SWFS01000123">
    <property type="protein sequence ID" value="KAA8916086.1"/>
    <property type="molecule type" value="Genomic_DNA"/>
</dbReference>
<feature type="region of interest" description="Disordered" evidence="1">
    <location>
        <begin position="364"/>
        <end position="437"/>
    </location>
</feature>
<reference evidence="2" key="1">
    <citation type="journal article" date="2019" name="G3 (Bethesda)">
        <title>Genome Assemblies of Two Rare Opportunistic Yeast Pathogens: Diutina rugosa (syn. Candida rugosa) and Trichomonascus ciferrii (syn. Candida ciferrii).</title>
        <authorList>
            <person name="Mixao V."/>
            <person name="Saus E."/>
            <person name="Hansen A.P."/>
            <person name="Lass-Florl C."/>
            <person name="Gabaldon T."/>
        </authorList>
    </citation>
    <scope>NUCLEOTIDE SEQUENCE</scope>
    <source>
        <strain evidence="2">CBS 4856</strain>
    </source>
</reference>
<feature type="region of interest" description="Disordered" evidence="1">
    <location>
        <begin position="313"/>
        <end position="350"/>
    </location>
</feature>
<feature type="compositionally biased region" description="Basic residues" evidence="1">
    <location>
        <begin position="407"/>
        <end position="437"/>
    </location>
</feature>
<feature type="compositionally biased region" description="Basic and acidic residues" evidence="1">
    <location>
        <begin position="324"/>
        <end position="334"/>
    </location>
</feature>
<keyword evidence="3" id="KW-1185">Reference proteome</keyword>
<evidence type="ECO:0000256" key="1">
    <source>
        <dbReference type="SAM" id="MobiDB-lite"/>
    </source>
</evidence>
<feature type="compositionally biased region" description="Low complexity" evidence="1">
    <location>
        <begin position="392"/>
        <end position="402"/>
    </location>
</feature>
<accession>A0A642V9X5</accession>
<name>A0A642V9X5_9ASCO</name>
<sequence length="437" mass="50152">MEAVAYPSFEVRNGLPSDVWARAVKLWILFLKHCPDEEFVSGYIRECARSPLPVNELSDSERELRGVVFHLVRQQQMLQHWSPELIWDFVSVYGTQNVRSVCDMVAGLPGVNMVIKKLRRVVLHLVTEGVDISEPLATLLSDRRISKEWVTDEWISQLEKSGSLKAKGISQRSLQSPGVDEISQILDLFPQISRQKAMRLMKTHGSVEQVTMHLLENPDAATGIETVEQSKPKAKPQDKNILYGKKPQPKKLEKPSASNLETTLRLIYQADEDEHDDTYDDAEAHQEDKPASSAVLDKVEKYLWELYNSKSSDAFKRESRKSKQRGEMKKRTGWSDEQIEGWAKMLERSPRRKALLEEKYMFRGNFAETDTEPDQNSSQTDDDKSESSTSNQQPQPQQQQQQANSHKAARDRKRKEQNKAKRANHNRKAAHSRKFGQ</sequence>
<dbReference type="AlphaFoldDB" id="A0A642V9X5"/>
<evidence type="ECO:0000313" key="2">
    <source>
        <dbReference type="EMBL" id="KAA8916086.1"/>
    </source>
</evidence>
<dbReference type="OrthoDB" id="5577209at2759"/>